<protein>
    <submittedName>
        <fullName evidence="2">Uncharacterized protein</fullName>
    </submittedName>
</protein>
<proteinExistence type="predicted"/>
<gene>
    <name evidence="2" type="ORF">HPP92_007459</name>
    <name evidence="1" type="ORF">HPP92_007642</name>
</gene>
<evidence type="ECO:0000313" key="2">
    <source>
        <dbReference type="EMBL" id="KAG0490596.1"/>
    </source>
</evidence>
<accession>A0A835RE58</accession>
<evidence type="ECO:0000313" key="4">
    <source>
        <dbReference type="Proteomes" id="UP000639772"/>
    </source>
</evidence>
<keyword evidence="3" id="KW-1185">Reference proteome</keyword>
<organism evidence="2 4">
    <name type="scientific">Vanilla planifolia</name>
    <name type="common">Vanilla</name>
    <dbReference type="NCBI Taxonomy" id="51239"/>
    <lineage>
        <taxon>Eukaryota</taxon>
        <taxon>Viridiplantae</taxon>
        <taxon>Streptophyta</taxon>
        <taxon>Embryophyta</taxon>
        <taxon>Tracheophyta</taxon>
        <taxon>Spermatophyta</taxon>
        <taxon>Magnoliopsida</taxon>
        <taxon>Liliopsida</taxon>
        <taxon>Asparagales</taxon>
        <taxon>Orchidaceae</taxon>
        <taxon>Vanilloideae</taxon>
        <taxon>Vanilleae</taxon>
        <taxon>Vanilla</taxon>
    </lineage>
</organism>
<reference evidence="3 4" key="1">
    <citation type="journal article" date="2020" name="Nat. Food">
        <title>A phased Vanilla planifolia genome enables genetic improvement of flavour and production.</title>
        <authorList>
            <person name="Hasing T."/>
            <person name="Tang H."/>
            <person name="Brym M."/>
            <person name="Khazi F."/>
            <person name="Huang T."/>
            <person name="Chambers A.H."/>
        </authorList>
    </citation>
    <scope>NUCLEOTIDE SEQUENCE [LARGE SCALE GENOMIC DNA]</scope>
    <source>
        <tissue evidence="2">Leaf</tissue>
    </source>
</reference>
<sequence>MHPTLLSLKPRWLLVSMVAGARNELQAVAIGLRSLGRVCALPLSGELDDGNKDLRCLDRPWDEVLASMTSTTSALRTVGGGCGGCDIIVS</sequence>
<dbReference type="EMBL" id="JADCNL010000003">
    <property type="protein sequence ID" value="KAG0488831.1"/>
    <property type="molecule type" value="Genomic_DNA"/>
</dbReference>
<name>A0A835RE58_VANPL</name>
<dbReference type="EMBL" id="JADCNM010000003">
    <property type="protein sequence ID" value="KAG0490596.1"/>
    <property type="molecule type" value="Genomic_DNA"/>
</dbReference>
<dbReference type="Proteomes" id="UP000639772">
    <property type="component" value="Chromosome 3"/>
</dbReference>
<dbReference type="AlphaFoldDB" id="A0A835RE58"/>
<evidence type="ECO:0000313" key="3">
    <source>
        <dbReference type="Proteomes" id="UP000636800"/>
    </source>
</evidence>
<dbReference type="Proteomes" id="UP000636800">
    <property type="component" value="Chromosome 3"/>
</dbReference>
<evidence type="ECO:0000313" key="1">
    <source>
        <dbReference type="EMBL" id="KAG0488831.1"/>
    </source>
</evidence>
<comment type="caution">
    <text evidence="2">The sequence shown here is derived from an EMBL/GenBank/DDBJ whole genome shotgun (WGS) entry which is preliminary data.</text>
</comment>